<evidence type="ECO:0000256" key="2">
    <source>
        <dbReference type="ARBA" id="ARBA00016532"/>
    </source>
</evidence>
<dbReference type="GO" id="GO:0005730">
    <property type="term" value="C:nucleolus"/>
    <property type="evidence" value="ECO:0007669"/>
    <property type="project" value="UniProtKB-SubCell"/>
</dbReference>
<feature type="compositionally biased region" description="Basic and acidic residues" evidence="7">
    <location>
        <begin position="57"/>
        <end position="119"/>
    </location>
</feature>
<reference evidence="9 10" key="1">
    <citation type="submission" date="2019-04" db="EMBL/GenBank/DDBJ databases">
        <title>Chromosome genome assembly for Takifugu flavidus.</title>
        <authorList>
            <person name="Xiao S."/>
        </authorList>
    </citation>
    <scope>NUCLEOTIDE SEQUENCE [LARGE SCALE GENOMIC DNA]</scope>
    <source>
        <strain evidence="9">HTHZ2018</strain>
        <tissue evidence="9">Muscle</tissue>
    </source>
</reference>
<keyword evidence="4" id="KW-0175">Coiled coil</keyword>
<feature type="compositionally biased region" description="Basic residues" evidence="7">
    <location>
        <begin position="1"/>
        <end position="46"/>
    </location>
</feature>
<dbReference type="Proteomes" id="UP000324091">
    <property type="component" value="Chromosome 4"/>
</dbReference>
<feature type="compositionally biased region" description="Polar residues" evidence="7">
    <location>
        <begin position="120"/>
        <end position="130"/>
    </location>
</feature>
<feature type="region of interest" description="Disordered" evidence="7">
    <location>
        <begin position="1"/>
        <end position="130"/>
    </location>
</feature>
<dbReference type="PRINTS" id="PR00326">
    <property type="entry name" value="GTP1OBG"/>
</dbReference>
<dbReference type="Pfam" id="PF01926">
    <property type="entry name" value="MMR_HSR1"/>
    <property type="match status" value="1"/>
</dbReference>
<comment type="caution">
    <text evidence="9">The sequence shown here is derived from an EMBL/GenBank/DDBJ whole genome shotgun (WGS) entry which is preliminary data.</text>
</comment>
<evidence type="ECO:0000256" key="6">
    <source>
        <dbReference type="ARBA" id="ARBA00023242"/>
    </source>
</evidence>
<dbReference type="InterPro" id="IPR014813">
    <property type="entry name" value="Gnl3_N_dom"/>
</dbReference>
<name>A0A5C6N7D1_9TELE</name>
<dbReference type="Pfam" id="PF08701">
    <property type="entry name" value="GN3L_Grn1"/>
    <property type="match status" value="1"/>
</dbReference>
<dbReference type="InterPro" id="IPR006073">
    <property type="entry name" value="GTP-bd"/>
</dbReference>
<dbReference type="EMBL" id="RHFK02000017">
    <property type="protein sequence ID" value="TWW61627.1"/>
    <property type="molecule type" value="Genomic_DNA"/>
</dbReference>
<feature type="compositionally biased region" description="Basic and acidic residues" evidence="7">
    <location>
        <begin position="498"/>
        <end position="516"/>
    </location>
</feature>
<dbReference type="InterPro" id="IPR027417">
    <property type="entry name" value="P-loop_NTPase"/>
</dbReference>
<feature type="region of interest" description="Disordered" evidence="7">
    <location>
        <begin position="466"/>
        <end position="551"/>
    </location>
</feature>
<dbReference type="Gene3D" id="3.40.50.300">
    <property type="entry name" value="P-loop containing nucleotide triphosphate hydrolases"/>
    <property type="match status" value="1"/>
</dbReference>
<comment type="subcellular location">
    <subcellularLocation>
        <location evidence="1">Nucleus</location>
        <location evidence="1">Nucleolus</location>
    </subcellularLocation>
</comment>
<evidence type="ECO:0000256" key="5">
    <source>
        <dbReference type="ARBA" id="ARBA00023134"/>
    </source>
</evidence>
<dbReference type="InterPro" id="IPR023179">
    <property type="entry name" value="GTP-bd_ortho_bundle_sf"/>
</dbReference>
<evidence type="ECO:0000313" key="10">
    <source>
        <dbReference type="Proteomes" id="UP000324091"/>
    </source>
</evidence>
<protein>
    <recommendedName>
        <fullName evidence="2">Guanine nucleotide-binding protein-like 3</fullName>
    </recommendedName>
</protein>
<accession>A0A5C6N7D1</accession>
<sequence length="551" mass="61405">MKRPKLKKASKRMSCSKRYKIQKKVREHHKKLRKEAKKKGVSKRVKKDPGVPSIAPFKEEVLREAEQRRQQIEEEKQRNKEAKKEQRAQKRKQTKEPGSKEAEPSAKKARQVERQKNSENQKAANRNSNKHLCSELNKVIDASDVVIEVLDARDPLGYRCPQLEEAVLQREGNKKLLLVLSKIDLVPKENLQKWIKCLQAEFPVVAFKSSAQLRTTKVQRSKRKRISVSNEILDQSRAATCAGNNCLTQILTRLAAKTKNGAPLKVGVVGFPNVGKSSLINILKGSLVCLSGVKKGTTRSMQEVNVSNTVKLLDSPGLIASPTNPQASMALRGLTAEEDTNAALEAVGCLLKQCDQTLITLQYNIPNFRNALEFLTMLAKKRGYLQKGGLPNTEQAATVFLADWTGPKLSYHCRGQDSHCPPAYVTDDVVSKMQDGWDLKALQKGNEETLKSVRFPNLSSSVTFTSKGPTAGLVNVSDIPKESPASTERELGQNGNNESKETSEEQNEEEKLKEPPKASVKKKTARVHFKPVPTDLSLASDDTYDFNTDFK</sequence>
<dbReference type="AlphaFoldDB" id="A0A5C6N7D1"/>
<evidence type="ECO:0000256" key="7">
    <source>
        <dbReference type="SAM" id="MobiDB-lite"/>
    </source>
</evidence>
<dbReference type="InterPro" id="IPR030378">
    <property type="entry name" value="G_CP_dom"/>
</dbReference>
<dbReference type="Gene3D" id="1.10.1580.10">
    <property type="match status" value="1"/>
</dbReference>
<dbReference type="PROSITE" id="PS51721">
    <property type="entry name" value="G_CP"/>
    <property type="match status" value="1"/>
</dbReference>
<keyword evidence="10" id="KW-1185">Reference proteome</keyword>
<feature type="domain" description="CP-type G" evidence="8">
    <location>
        <begin position="133"/>
        <end position="321"/>
    </location>
</feature>
<evidence type="ECO:0000256" key="1">
    <source>
        <dbReference type="ARBA" id="ARBA00004604"/>
    </source>
</evidence>
<dbReference type="InterPro" id="IPR050755">
    <property type="entry name" value="TRAFAC_YlqF/YawG_RiboMat"/>
</dbReference>
<proteinExistence type="predicted"/>
<dbReference type="SUPFAM" id="SSF52540">
    <property type="entry name" value="P-loop containing nucleoside triphosphate hydrolases"/>
    <property type="match status" value="1"/>
</dbReference>
<evidence type="ECO:0000256" key="3">
    <source>
        <dbReference type="ARBA" id="ARBA00022741"/>
    </source>
</evidence>
<evidence type="ECO:0000259" key="8">
    <source>
        <dbReference type="PROSITE" id="PS51721"/>
    </source>
</evidence>
<keyword evidence="6" id="KW-0539">Nucleus</keyword>
<organism evidence="9 10">
    <name type="scientific">Takifugu flavidus</name>
    <name type="common">sansaifugu</name>
    <dbReference type="NCBI Taxonomy" id="433684"/>
    <lineage>
        <taxon>Eukaryota</taxon>
        <taxon>Metazoa</taxon>
        <taxon>Chordata</taxon>
        <taxon>Craniata</taxon>
        <taxon>Vertebrata</taxon>
        <taxon>Euteleostomi</taxon>
        <taxon>Actinopterygii</taxon>
        <taxon>Neopterygii</taxon>
        <taxon>Teleostei</taxon>
        <taxon>Neoteleostei</taxon>
        <taxon>Acanthomorphata</taxon>
        <taxon>Eupercaria</taxon>
        <taxon>Tetraodontiformes</taxon>
        <taxon>Tetradontoidea</taxon>
        <taxon>Tetraodontidae</taxon>
        <taxon>Takifugu</taxon>
    </lineage>
</organism>
<dbReference type="PANTHER" id="PTHR11089:SF11">
    <property type="entry name" value="GUANINE NUCLEOTIDE-BINDING PROTEIN-LIKE 3"/>
    <property type="match status" value="1"/>
</dbReference>
<keyword evidence="3" id="KW-0547">Nucleotide-binding</keyword>
<evidence type="ECO:0000256" key="4">
    <source>
        <dbReference type="ARBA" id="ARBA00023054"/>
    </source>
</evidence>
<feature type="compositionally biased region" description="Basic residues" evidence="7">
    <location>
        <begin position="519"/>
        <end position="529"/>
    </location>
</feature>
<dbReference type="CDD" id="cd04178">
    <property type="entry name" value="Nucleostemin_like"/>
    <property type="match status" value="1"/>
</dbReference>
<keyword evidence="5" id="KW-0342">GTP-binding</keyword>
<dbReference type="PANTHER" id="PTHR11089">
    <property type="entry name" value="GTP-BINDING PROTEIN-RELATED"/>
    <property type="match status" value="1"/>
</dbReference>
<dbReference type="GO" id="GO:0005525">
    <property type="term" value="F:GTP binding"/>
    <property type="evidence" value="ECO:0007669"/>
    <property type="project" value="UniProtKB-KW"/>
</dbReference>
<gene>
    <name evidence="9" type="ORF">D4764_04G0002740</name>
</gene>
<evidence type="ECO:0000313" key="9">
    <source>
        <dbReference type="EMBL" id="TWW61627.1"/>
    </source>
</evidence>